<evidence type="ECO:0000313" key="1">
    <source>
        <dbReference type="EMBL" id="QSG05419.1"/>
    </source>
</evidence>
<gene>
    <name evidence="1" type="ORF">HSR121_1072</name>
</gene>
<organism evidence="1 2">
    <name type="scientific">Halapricum desulfuricans</name>
    <dbReference type="NCBI Taxonomy" id="2841257"/>
    <lineage>
        <taxon>Archaea</taxon>
        <taxon>Methanobacteriati</taxon>
        <taxon>Methanobacteriota</taxon>
        <taxon>Stenosarchaea group</taxon>
        <taxon>Halobacteria</taxon>
        <taxon>Halobacteriales</taxon>
        <taxon>Haloarculaceae</taxon>
        <taxon>Halapricum</taxon>
    </lineage>
</organism>
<proteinExistence type="predicted"/>
<dbReference type="SUPFAM" id="SSF48239">
    <property type="entry name" value="Terpenoid cyclases/Protein prenyltransferases"/>
    <property type="match status" value="1"/>
</dbReference>
<dbReference type="GeneID" id="68854695"/>
<accession>A0A897N2T8</accession>
<dbReference type="InterPro" id="IPR008930">
    <property type="entry name" value="Terpenoid_cyclase/PrenylTrfase"/>
</dbReference>
<sequence>MTDQRARVASIDAPAAGAHLTDREVVSLLRKTLAYSRRHDYTGWDYGDGMSSRLLQALPLESKWLNVAFQEAVKRPPINLRPLFLVEQRRNFKGTALFAMANRTCYQLTDGAGEHTDVDVRAETIRLLDWLLDNQCPGYSGFCGGHQHRIQHLNGRIGVPTDPDVVSTSYAVRALLSNADLGDRYLQTARSAAEFVVEDLDYREVEDGAVIDYHLNHGDHYTINAGALGARLFLDLYVAVGDEAHLDRATALLDHIAGLQTDSGGWYYRDPPDASHLSMDSHHNGFVIESFQRYAGVADDSRYTDTLDRGQSFYRSLFEGDGAPRFDEVTAYPRDIHAAAQGILVFTYAGEFDRARTVIQWVLDNLYVGDGRYYFRKHRFYTQRITLMRWCQAWMAYALAEHLRVSSQEPLRRRRQLPLASRLPGE</sequence>
<dbReference type="EMBL" id="CP064787">
    <property type="protein sequence ID" value="QSG05419.1"/>
    <property type="molecule type" value="Genomic_DNA"/>
</dbReference>
<evidence type="ECO:0000313" key="2">
    <source>
        <dbReference type="Proteomes" id="UP000663525"/>
    </source>
</evidence>
<protein>
    <submittedName>
        <fullName evidence="1">Class II terpene cyclase related protein</fullName>
    </submittedName>
</protein>
<dbReference type="Proteomes" id="UP000663525">
    <property type="component" value="Chromosome"/>
</dbReference>
<dbReference type="AlphaFoldDB" id="A0A897N2T8"/>
<reference evidence="1" key="1">
    <citation type="submission" date="2020-11" db="EMBL/GenBank/DDBJ databases">
        <title>Carbohydrate-dependent, anaerobic sulfur respiration: A novel catabolism in halophilic archaea.</title>
        <authorList>
            <person name="Sorokin D.Y."/>
            <person name="Messina E."/>
            <person name="Smedile F."/>
            <person name="La Cono V."/>
            <person name="Hallsworth J.E."/>
            <person name="Yakimov M.M."/>
        </authorList>
    </citation>
    <scope>NUCLEOTIDE SEQUENCE</scope>
    <source>
        <strain evidence="1">HSR12-1</strain>
    </source>
</reference>
<dbReference type="RefSeq" id="WP_229115259.1">
    <property type="nucleotide sequence ID" value="NZ_CP064787.1"/>
</dbReference>
<name>A0A897N2T8_9EURY</name>